<reference evidence="2 3" key="1">
    <citation type="submission" date="2008-10" db="EMBL/GenBank/DDBJ databases">
        <title>Draft genome sequence of Desulvovibrio piger (ATCC 29098).</title>
        <authorList>
            <person name="Sudarsanam P."/>
            <person name="Ley R."/>
            <person name="Guruge J."/>
            <person name="Turnbaugh P.J."/>
            <person name="Mahowald M."/>
            <person name="Liep D."/>
            <person name="Gordon J."/>
        </authorList>
    </citation>
    <scope>NUCLEOTIDE SEQUENCE [LARGE SCALE GENOMIC DNA]</scope>
    <source>
        <strain evidence="2 3">ATCC 29098</strain>
    </source>
</reference>
<sequence>MFGQLSRLVNDDGPAAWANRKRPPQPEACVLRTPGGLRGAAPSVPVPALPFFHHCRRDSPAP</sequence>
<name>B6WPP6_9BACT</name>
<evidence type="ECO:0000256" key="1">
    <source>
        <dbReference type="SAM" id="MobiDB-lite"/>
    </source>
</evidence>
<gene>
    <name evidence="2" type="ORF">DESPIG_00011</name>
</gene>
<organism evidence="2 3">
    <name type="scientific">Desulfovibrio piger ATCC 29098</name>
    <dbReference type="NCBI Taxonomy" id="411464"/>
    <lineage>
        <taxon>Bacteria</taxon>
        <taxon>Pseudomonadati</taxon>
        <taxon>Thermodesulfobacteriota</taxon>
        <taxon>Desulfovibrionia</taxon>
        <taxon>Desulfovibrionales</taxon>
        <taxon>Desulfovibrionaceae</taxon>
        <taxon>Desulfovibrio</taxon>
    </lineage>
</organism>
<accession>B6WPP6</accession>
<reference evidence="2 3" key="2">
    <citation type="submission" date="2008-10" db="EMBL/GenBank/DDBJ databases">
        <authorList>
            <person name="Fulton L."/>
            <person name="Clifton S."/>
            <person name="Fulton B."/>
            <person name="Xu J."/>
            <person name="Minx P."/>
            <person name="Pepin K.H."/>
            <person name="Johnson M."/>
            <person name="Bhonagiri V."/>
            <person name="Nash W.E."/>
            <person name="Mardis E.R."/>
            <person name="Wilson R.K."/>
        </authorList>
    </citation>
    <scope>NUCLEOTIDE SEQUENCE [LARGE SCALE GENOMIC DNA]</scope>
    <source>
        <strain evidence="2 3">ATCC 29098</strain>
    </source>
</reference>
<evidence type="ECO:0000313" key="2">
    <source>
        <dbReference type="EMBL" id="EEB35007.1"/>
    </source>
</evidence>
<comment type="caution">
    <text evidence="2">The sequence shown here is derived from an EMBL/GenBank/DDBJ whole genome shotgun (WGS) entry which is preliminary data.</text>
</comment>
<dbReference type="Proteomes" id="UP000003676">
    <property type="component" value="Unassembled WGS sequence"/>
</dbReference>
<protein>
    <submittedName>
        <fullName evidence="2">Uncharacterized protein</fullName>
    </submittedName>
</protein>
<dbReference type="HOGENOM" id="CLU_2896784_0_0_7"/>
<feature type="region of interest" description="Disordered" evidence="1">
    <location>
        <begin position="1"/>
        <end position="27"/>
    </location>
</feature>
<dbReference type="AlphaFoldDB" id="B6WPP6"/>
<dbReference type="EMBL" id="ABXU01000001">
    <property type="protein sequence ID" value="EEB35007.1"/>
    <property type="molecule type" value="Genomic_DNA"/>
</dbReference>
<evidence type="ECO:0000313" key="3">
    <source>
        <dbReference type="Proteomes" id="UP000003676"/>
    </source>
</evidence>
<proteinExistence type="predicted"/>